<name>A0ABS6DX30_9FIRM</name>
<evidence type="ECO:0000313" key="3">
    <source>
        <dbReference type="Proteomes" id="UP001196301"/>
    </source>
</evidence>
<evidence type="ECO:0000259" key="1">
    <source>
        <dbReference type="SMART" id="SM00635"/>
    </source>
</evidence>
<dbReference type="Pfam" id="PF13306">
    <property type="entry name" value="LRR_5"/>
    <property type="match status" value="2"/>
</dbReference>
<sequence length="992" mass="111313">MILSQRLKYKYLEDQNLNNKNVLILDSFISCMNKKTENINIPKNINTIGYRCFYDCTNIKSLYIPPNIYNIEKGAFYNCKSLEKIELSENVSVLKPDTFYNCVNLKNITLPSNITSIGEKCFCNCENLEEINLSYKLEKIDNSAFKNCYNLTFIVLPNSVKYIEKNAFFNCLNLKNVILPDNISILESCLFANCEKIDKINIPQNVVKIKDLAFFECSNLNEINLPKNLLHIGSRVFSNCSNLQIINLPNTISSIGQGIFSNCISLSKVNLPNKLTYIPSSTFINCGNLEYIDIPKTVKQIDNSAFCGCSNLKSINLPENLQSIGSDVFSGCENLENIILPHSLKNIGSSAFYNCKTLSEINIPNNISGLNSLTFYNCSSLNKVKLPKTLKRIPDSCFSNCTSLEKINLPEELNYIDAYAFSNCTSLKEFRLPKSIKRIKEYAFSNCTNLSKIIIPNKIRSISNSAFENCPNIVICGEKNSYAHKYAIANNLKFEEYEFINLRDISIKDTFISILKNEERKLDLILHPENTNDIFKVKWKSSDENIVSVKDGIIKSHNIGVVTISASVGHNKVAKCIVQVELPLENIYFETDNLTLNKDDSKHLKLECFPKNHTCTETPIWISSDENIAKVDSKGNIYAIDKGYCTITCTLNNKSASCDITVDLPLKEIRFDKTTLNLKCNDLYKLNISYIPENTTDDIALNWSCMDSSIASIDNSGTIKALNAGTTVVTASTNNKIATCIVTVKSSISEIKFKEDKLNLKVDDSKCLEIVDQNNNKVEPQLVNWNISDKKIAKIENNNLIAISEGTTVVIAQVENLLAACILNVSLKKIRLFDVNYLKCSANIITGKGIVGATVKAFKDEQMISDTCVIGQDKRFLLNIDPQDAGSEIKVEISKNGYETREEIITALYEFDVFSVDSIENIDPNHISISGKGCSESYIRAYIKNTQIGKACVVNSNGTFNMYLPKIKPDTIVTLKMRKTNYVTANKNIIIP</sequence>
<comment type="caution">
    <text evidence="2">The sequence shown here is derived from an EMBL/GenBank/DDBJ whole genome shotgun (WGS) entry which is preliminary data.</text>
</comment>
<evidence type="ECO:0000313" key="2">
    <source>
        <dbReference type="EMBL" id="MBU5336334.1"/>
    </source>
</evidence>
<dbReference type="InterPro" id="IPR026906">
    <property type="entry name" value="LRR_5"/>
</dbReference>
<protein>
    <submittedName>
        <fullName evidence="2">Leucine-rich repeat protein</fullName>
    </submittedName>
</protein>
<organism evidence="2 3">
    <name type="scientific">Intestinibacter bartlettii</name>
    <dbReference type="NCBI Taxonomy" id="261299"/>
    <lineage>
        <taxon>Bacteria</taxon>
        <taxon>Bacillati</taxon>
        <taxon>Bacillota</taxon>
        <taxon>Clostridia</taxon>
        <taxon>Peptostreptococcales</taxon>
        <taxon>Peptostreptococcaceae</taxon>
        <taxon>Intestinibacter</taxon>
    </lineage>
</organism>
<dbReference type="EMBL" id="JAHLOQ010000018">
    <property type="protein sequence ID" value="MBU5336334.1"/>
    <property type="molecule type" value="Genomic_DNA"/>
</dbReference>
<reference evidence="2 3" key="1">
    <citation type="submission" date="2021-06" db="EMBL/GenBank/DDBJ databases">
        <authorList>
            <person name="Sun Q."/>
            <person name="Li D."/>
        </authorList>
    </citation>
    <scope>NUCLEOTIDE SEQUENCE [LARGE SCALE GENOMIC DNA]</scope>
    <source>
        <strain evidence="2 3">N19</strain>
    </source>
</reference>
<feature type="domain" description="BIG2" evidence="1">
    <location>
        <begin position="665"/>
        <end position="743"/>
    </location>
</feature>
<proteinExistence type="predicted"/>
<dbReference type="SMART" id="SM00635">
    <property type="entry name" value="BID_2"/>
    <property type="match status" value="4"/>
</dbReference>
<feature type="domain" description="BIG2" evidence="1">
    <location>
        <begin position="501"/>
        <end position="577"/>
    </location>
</feature>
<gene>
    <name evidence="2" type="ORF">KQI20_07760</name>
</gene>
<dbReference type="Proteomes" id="UP001196301">
    <property type="component" value="Unassembled WGS sequence"/>
</dbReference>
<dbReference type="InterPro" id="IPR053139">
    <property type="entry name" value="Surface_bspA-like"/>
</dbReference>
<keyword evidence="3" id="KW-1185">Reference proteome</keyword>
<accession>A0ABS6DX30</accession>
<dbReference type="PANTHER" id="PTHR45661:SF3">
    <property type="entry name" value="IG-LIKE DOMAIN-CONTAINING PROTEIN"/>
    <property type="match status" value="1"/>
</dbReference>
<dbReference type="InterPro" id="IPR003343">
    <property type="entry name" value="Big_2"/>
</dbReference>
<dbReference type="Pfam" id="PF02368">
    <property type="entry name" value="Big_2"/>
    <property type="match status" value="1"/>
</dbReference>
<dbReference type="PANTHER" id="PTHR45661">
    <property type="entry name" value="SURFACE ANTIGEN"/>
    <property type="match status" value="1"/>
</dbReference>
<feature type="domain" description="BIG2" evidence="1">
    <location>
        <begin position="747"/>
        <end position="824"/>
    </location>
</feature>
<feature type="domain" description="BIG2" evidence="1">
    <location>
        <begin position="583"/>
        <end position="661"/>
    </location>
</feature>
<dbReference type="RefSeq" id="WP_216569458.1">
    <property type="nucleotide sequence ID" value="NZ_JAHLOQ010000018.1"/>
</dbReference>